<reference evidence="15" key="4">
    <citation type="journal article" date="2016" name="Gigascience">
        <title>De novo construction of an expanded transcriptome assembly for the western tarnished plant bug, Lygus hesperus.</title>
        <authorList>
            <person name="Tassone E.E."/>
            <person name="Geib S.M."/>
            <person name="Hall B."/>
            <person name="Fabrick J.A."/>
            <person name="Brent C.S."/>
            <person name="Hull J.J."/>
        </authorList>
    </citation>
    <scope>NUCLEOTIDE SEQUENCE</scope>
</reference>
<keyword evidence="9 11" id="KW-0472">Membrane</keyword>
<dbReference type="PROSITE" id="PS50089">
    <property type="entry name" value="ZF_RING_2"/>
    <property type="match status" value="1"/>
</dbReference>
<dbReference type="GO" id="GO:0016020">
    <property type="term" value="C:membrane"/>
    <property type="evidence" value="ECO:0007669"/>
    <property type="project" value="UniProtKB-SubCell"/>
</dbReference>
<dbReference type="InterPro" id="IPR039043">
    <property type="entry name" value="ZFPL1"/>
</dbReference>
<keyword evidence="7 11" id="KW-0862">Zinc</keyword>
<dbReference type="SUPFAM" id="SSF57850">
    <property type="entry name" value="RING/U-box"/>
    <property type="match status" value="1"/>
</dbReference>
<evidence type="ECO:0000256" key="1">
    <source>
        <dbReference type="ARBA" id="ARBA00004167"/>
    </source>
</evidence>
<evidence type="ECO:0000256" key="4">
    <source>
        <dbReference type="ARBA" id="ARBA00022692"/>
    </source>
</evidence>
<protein>
    <recommendedName>
        <fullName evidence="3 11">Zinc finger protein-like 1 homolog</fullName>
    </recommendedName>
</protein>
<evidence type="ECO:0000256" key="11">
    <source>
        <dbReference type="RuleBase" id="RU369078"/>
    </source>
</evidence>
<evidence type="ECO:0000313" key="13">
    <source>
        <dbReference type="EMBL" id="JAG03771.1"/>
    </source>
</evidence>
<evidence type="ECO:0000256" key="2">
    <source>
        <dbReference type="ARBA" id="ARBA00005561"/>
    </source>
</evidence>
<evidence type="ECO:0000256" key="8">
    <source>
        <dbReference type="ARBA" id="ARBA00022989"/>
    </source>
</evidence>
<gene>
    <name evidence="13" type="primary">zfpl1_1</name>
    <name evidence="15" type="synonym">zfpl1</name>
    <name evidence="13" type="ORF">CM83_46665</name>
    <name evidence="15" type="ORF">g.71431</name>
</gene>
<evidence type="ECO:0000313" key="14">
    <source>
        <dbReference type="EMBL" id="JAG63361.1"/>
    </source>
</evidence>
<dbReference type="PANTHER" id="PTHR12981:SF0">
    <property type="entry name" value="ZINC FINGER PROTEIN-LIKE 1"/>
    <property type="match status" value="1"/>
</dbReference>
<dbReference type="EMBL" id="GBRD01002460">
    <property type="protein sequence ID" value="JAG63361.1"/>
    <property type="molecule type" value="Transcribed_RNA"/>
</dbReference>
<keyword evidence="4 11" id="KW-0812">Transmembrane</keyword>
<evidence type="ECO:0000256" key="7">
    <source>
        <dbReference type="ARBA" id="ARBA00022833"/>
    </source>
</evidence>
<evidence type="ECO:0000256" key="10">
    <source>
        <dbReference type="PROSITE-ProRule" id="PRU00175"/>
    </source>
</evidence>
<keyword evidence="6 10" id="KW-0863">Zinc-finger</keyword>
<reference evidence="13" key="1">
    <citation type="journal article" date="2014" name="PLoS ONE">
        <title>Transcriptome-Based Identification of ABC Transporters in the Western Tarnished Plant Bug Lygus hesperus.</title>
        <authorList>
            <person name="Hull J.J."/>
            <person name="Chaney K."/>
            <person name="Geib S.M."/>
            <person name="Fabrick J.A."/>
            <person name="Brent C.S."/>
            <person name="Walsh D."/>
            <person name="Lavine L.C."/>
        </authorList>
    </citation>
    <scope>NUCLEOTIDE SEQUENCE</scope>
</reference>
<keyword evidence="5 11" id="KW-0479">Metal-binding</keyword>
<accession>A0A0A9W8M3</accession>
<dbReference type="InterPro" id="IPR058731">
    <property type="entry name" value="Znf-B_box_ZFPL1-like"/>
</dbReference>
<evidence type="ECO:0000256" key="5">
    <source>
        <dbReference type="ARBA" id="ARBA00022723"/>
    </source>
</evidence>
<dbReference type="InterPro" id="IPR001841">
    <property type="entry name" value="Znf_RING"/>
</dbReference>
<comment type="subcellular location">
    <subcellularLocation>
        <location evidence="1 11">Membrane</location>
        <topology evidence="1 11">Single-pass membrane protein</topology>
    </subcellularLocation>
</comment>
<proteinExistence type="inferred from homology"/>
<evidence type="ECO:0000313" key="15">
    <source>
        <dbReference type="EMBL" id="JAQ12990.1"/>
    </source>
</evidence>
<feature type="domain" description="RING-type" evidence="12">
    <location>
        <begin position="53"/>
        <end position="101"/>
    </location>
</feature>
<dbReference type="InterPro" id="IPR013083">
    <property type="entry name" value="Znf_RING/FYVE/PHD"/>
</dbReference>
<keyword evidence="8 11" id="KW-1133">Transmembrane helix</keyword>
<evidence type="ECO:0000259" key="12">
    <source>
        <dbReference type="PROSITE" id="PS50089"/>
    </source>
</evidence>
<reference evidence="14" key="3">
    <citation type="submission" date="2014-09" db="EMBL/GenBank/DDBJ databases">
        <authorList>
            <person name="Magalhaes I.L.F."/>
            <person name="Oliveira U."/>
            <person name="Santos F.R."/>
            <person name="Vidigal T.H.D.A."/>
            <person name="Brescovit A.D."/>
            <person name="Santos A.J."/>
        </authorList>
    </citation>
    <scope>NUCLEOTIDE SEQUENCE</scope>
</reference>
<feature type="transmembrane region" description="Helical" evidence="11">
    <location>
        <begin position="238"/>
        <end position="258"/>
    </location>
</feature>
<dbReference type="AlphaFoldDB" id="A0A0A9W8M3"/>
<dbReference type="Pfam" id="PF25998">
    <property type="entry name" value="U-box_ZFPL1"/>
    <property type="match status" value="1"/>
</dbReference>
<dbReference type="EMBL" id="GBHO01039833">
    <property type="protein sequence ID" value="JAG03771.1"/>
    <property type="molecule type" value="Transcribed_RNA"/>
</dbReference>
<name>A0A0A9W8M3_LYGHE</name>
<evidence type="ECO:0000256" key="9">
    <source>
        <dbReference type="ARBA" id="ARBA00023136"/>
    </source>
</evidence>
<dbReference type="InterPro" id="IPR058730">
    <property type="entry name" value="U-box_ZFPL1-like"/>
</dbReference>
<dbReference type="Gene3D" id="3.30.40.10">
    <property type="entry name" value="Zinc/RING finger domain, C3HC4 (zinc finger)"/>
    <property type="match status" value="1"/>
</dbReference>
<reference evidence="13" key="2">
    <citation type="submission" date="2014-07" db="EMBL/GenBank/DDBJ databases">
        <authorList>
            <person name="Hull J."/>
        </authorList>
    </citation>
    <scope>NUCLEOTIDE SEQUENCE</scope>
</reference>
<dbReference type="PANTHER" id="PTHR12981">
    <property type="entry name" value="ZINC FINGER PROTEIN-LIKE 1"/>
    <property type="match status" value="1"/>
</dbReference>
<sequence>MGLCKCPKKVVTTLFCYEHRVNVCQRCLATNHPQCVVQSYLEWLKDSDYDPTCKICTKPFSNKECLRLICLHLYHWECLDKYCSTFPTTTAPAGYTCLHCDSSIFPPPNASSLIADYCREKLASVNWGRNGLGLPLLSQDGVDSAEHEYTYKNPNVSELTPLMSPNSSPRSNTLILFEDDQIHSRGADGQIPRRVHSSLENSLSLDADDDKYARRSAGQPLSWLKWVQRRVTSRRCTFTRVLIFLFCFIVISILFLTIDMTYIPE</sequence>
<dbReference type="GO" id="GO:0008270">
    <property type="term" value="F:zinc ion binding"/>
    <property type="evidence" value="ECO:0007669"/>
    <property type="project" value="UniProtKB-UniRule"/>
</dbReference>
<dbReference type="EMBL" id="GDHC01005639">
    <property type="protein sequence ID" value="JAQ12990.1"/>
    <property type="molecule type" value="Transcribed_RNA"/>
</dbReference>
<dbReference type="GO" id="GO:0005794">
    <property type="term" value="C:Golgi apparatus"/>
    <property type="evidence" value="ECO:0007669"/>
    <property type="project" value="TreeGrafter"/>
</dbReference>
<dbReference type="Pfam" id="PF25993">
    <property type="entry name" value="zf-B_box_ZFPL1"/>
    <property type="match status" value="1"/>
</dbReference>
<evidence type="ECO:0000256" key="6">
    <source>
        <dbReference type="ARBA" id="ARBA00022771"/>
    </source>
</evidence>
<dbReference type="CDD" id="cd16487">
    <property type="entry name" value="mRING-H2-C3DHC3_ZFPL1"/>
    <property type="match status" value="1"/>
</dbReference>
<comment type="similarity">
    <text evidence="2 11">Belongs to the ZFPL1 family.</text>
</comment>
<evidence type="ECO:0000256" key="3">
    <source>
        <dbReference type="ARBA" id="ARBA00013701"/>
    </source>
</evidence>
<organism evidence="13">
    <name type="scientific">Lygus hesperus</name>
    <name type="common">Western plant bug</name>
    <dbReference type="NCBI Taxonomy" id="30085"/>
    <lineage>
        <taxon>Eukaryota</taxon>
        <taxon>Metazoa</taxon>
        <taxon>Ecdysozoa</taxon>
        <taxon>Arthropoda</taxon>
        <taxon>Hexapoda</taxon>
        <taxon>Insecta</taxon>
        <taxon>Pterygota</taxon>
        <taxon>Neoptera</taxon>
        <taxon>Paraneoptera</taxon>
        <taxon>Hemiptera</taxon>
        <taxon>Heteroptera</taxon>
        <taxon>Panheteroptera</taxon>
        <taxon>Cimicomorpha</taxon>
        <taxon>Miridae</taxon>
        <taxon>Mirini</taxon>
        <taxon>Lygus</taxon>
    </lineage>
</organism>